<accession>A0A3P5WRL1</accession>
<dbReference type="PANTHER" id="PTHR11240">
    <property type="entry name" value="RIBONUCLEASE T2"/>
    <property type="match status" value="1"/>
</dbReference>
<dbReference type="Gene3D" id="3.90.730.10">
    <property type="entry name" value="Ribonuclease T2-like"/>
    <property type="match status" value="1"/>
</dbReference>
<dbReference type="InterPro" id="IPR018188">
    <property type="entry name" value="RNase_T2_His_AS_1"/>
</dbReference>
<dbReference type="GO" id="GO:0003723">
    <property type="term" value="F:RNA binding"/>
    <property type="evidence" value="ECO:0007669"/>
    <property type="project" value="InterPro"/>
</dbReference>
<keyword evidence="3" id="KW-0378">Hydrolase</keyword>
<dbReference type="PANTHER" id="PTHR11240:SF22">
    <property type="entry name" value="RIBONUCLEASE T2"/>
    <property type="match status" value="1"/>
</dbReference>
<evidence type="ECO:0000256" key="1">
    <source>
        <dbReference type="ARBA" id="ARBA00007469"/>
    </source>
</evidence>
<dbReference type="SUPFAM" id="SSF55895">
    <property type="entry name" value="Ribonuclease Rh-like"/>
    <property type="match status" value="1"/>
</dbReference>
<dbReference type="EMBL" id="UXAW01000034">
    <property type="protein sequence ID" value="VDC21266.1"/>
    <property type="molecule type" value="Genomic_DNA"/>
</dbReference>
<proteinExistence type="inferred from homology"/>
<dbReference type="InterPro" id="IPR039378">
    <property type="entry name" value="RNase_T2_prok"/>
</dbReference>
<dbReference type="OrthoDB" id="4720638at2"/>
<reference evidence="3 4" key="1">
    <citation type="submission" date="2018-11" db="EMBL/GenBank/DDBJ databases">
        <authorList>
            <person name="Criscuolo A."/>
        </authorList>
    </citation>
    <scope>NUCLEOTIDE SEQUENCE [LARGE SCALE GENOMIC DNA]</scope>
    <source>
        <strain evidence="3">ACIP111625</strain>
    </source>
</reference>
<dbReference type="GO" id="GO:0006401">
    <property type="term" value="P:RNA catabolic process"/>
    <property type="evidence" value="ECO:0007669"/>
    <property type="project" value="TreeGrafter"/>
</dbReference>
<dbReference type="PROSITE" id="PS00530">
    <property type="entry name" value="RNASE_T2_1"/>
    <property type="match status" value="1"/>
</dbReference>
<dbReference type="EC" id="3.1.27.6" evidence="3"/>
<sequence>MSGNPLPYSAIPGEGKVKLKRVAAWLTTLFLPAAALAGDGKPGDFDYYVLSLSWSPAWCAQEGDARADPQCDRGRRHGFVLHGLWPQYEQGWPDYCRTTHNDPTRAETAAMADLMGGAGYAFHQWKKHGRCSGLSPRDYYATARRAFTGVTIPPVFTKMTKTLKVPAEVIEGAFLESNPGLERDQITVTCKEGMIQEVRICLTRDLEPRRCGSDTIRDCRLKDAVLEALR</sequence>
<dbReference type="InterPro" id="IPR001568">
    <property type="entry name" value="RNase_T2-like"/>
</dbReference>
<dbReference type="GO" id="GO:0033897">
    <property type="term" value="F:ribonuclease T2 activity"/>
    <property type="evidence" value="ECO:0007669"/>
    <property type="project" value="InterPro"/>
</dbReference>
<dbReference type="AlphaFoldDB" id="A0A3P5WRL1"/>
<evidence type="ECO:0000313" key="4">
    <source>
        <dbReference type="Proteomes" id="UP000277498"/>
    </source>
</evidence>
<comment type="similarity">
    <text evidence="1 2">Belongs to the RNase T2 family.</text>
</comment>
<keyword evidence="4" id="KW-1185">Reference proteome</keyword>
<dbReference type="InterPro" id="IPR036430">
    <property type="entry name" value="RNase_T2-like_sf"/>
</dbReference>
<dbReference type="Proteomes" id="UP000277498">
    <property type="component" value="Unassembled WGS sequence"/>
</dbReference>
<dbReference type="Pfam" id="PF00445">
    <property type="entry name" value="Ribonuclease_T2"/>
    <property type="match status" value="1"/>
</dbReference>
<dbReference type="CDD" id="cd01062">
    <property type="entry name" value="RNase_T2_prok"/>
    <property type="match status" value="1"/>
</dbReference>
<dbReference type="GO" id="GO:0016787">
    <property type="term" value="F:hydrolase activity"/>
    <property type="evidence" value="ECO:0007669"/>
    <property type="project" value="UniProtKB-KW"/>
</dbReference>
<name>A0A3P5WRL1_9RHOB</name>
<protein>
    <submittedName>
        <fullName evidence="3">Ribonuclease I</fullName>
        <ecNumber evidence="3">3.1.27.6</ecNumber>
    </submittedName>
</protein>
<evidence type="ECO:0000256" key="2">
    <source>
        <dbReference type="RuleBase" id="RU004328"/>
    </source>
</evidence>
<evidence type="ECO:0000313" key="3">
    <source>
        <dbReference type="EMBL" id="VDC21266.1"/>
    </source>
</evidence>
<gene>
    <name evidence="3" type="primary">rna</name>
    <name evidence="3" type="ORF">XINFAN_00604</name>
</gene>
<organism evidence="3 4">
    <name type="scientific">Pseudogemmobacter humi</name>
    <dbReference type="NCBI Taxonomy" id="2483812"/>
    <lineage>
        <taxon>Bacteria</taxon>
        <taxon>Pseudomonadati</taxon>
        <taxon>Pseudomonadota</taxon>
        <taxon>Alphaproteobacteria</taxon>
        <taxon>Rhodobacterales</taxon>
        <taxon>Paracoccaceae</taxon>
        <taxon>Pseudogemmobacter</taxon>
    </lineage>
</organism>